<feature type="domain" description="FAD-binding" evidence="1">
    <location>
        <begin position="4"/>
        <end position="162"/>
    </location>
</feature>
<dbReference type="InterPro" id="IPR002938">
    <property type="entry name" value="FAD-bd"/>
</dbReference>
<dbReference type="Proteomes" id="UP001519295">
    <property type="component" value="Unassembled WGS sequence"/>
</dbReference>
<sequence length="387" mass="39657">MSVYDVVVVGAGPAGSAAALNVLRLRPDAAVLLLDAQSFPRDKTCGDGVAAEVFDLLDDLGVSGIRDLGPAAPRLRLRTPAGHAVHRAAPRSNRVITRWDLDAALVDAAVAAGAELRRHRVRTLDLDGDRVVLDGTVTARTVIGADGAHSVVRRALGAPPAPPEGTAVAIRGYTPVAAEPGTLTIEYAGDTVPAYAWSFPIAGGGANVGYGVFDKRGAGSRAELLERLALLLPGQEPDPATLRAHHLPLSTTPRFQPDGRVLLAGDAAAKVNPLTGEGIFDAVASGILAGRNALHGAGAGAAHRDAMERAFGRHHRHVAALARLAARPAFLDAAIGAAATHPSVFDCAVRLGLARGTVSPVALALVAARLPATVIRARRRATAGGVG</sequence>
<reference evidence="2 3" key="1">
    <citation type="submission" date="2021-03" db="EMBL/GenBank/DDBJ databases">
        <title>Sequencing the genomes of 1000 actinobacteria strains.</title>
        <authorList>
            <person name="Klenk H.-P."/>
        </authorList>
    </citation>
    <scope>NUCLEOTIDE SEQUENCE [LARGE SCALE GENOMIC DNA]</scope>
    <source>
        <strain evidence="2 3">DSM 45256</strain>
    </source>
</reference>
<dbReference type="PANTHER" id="PTHR42685">
    <property type="entry name" value="GERANYLGERANYL DIPHOSPHATE REDUCTASE"/>
    <property type="match status" value="1"/>
</dbReference>
<dbReference type="NCBIfam" id="TIGR02032">
    <property type="entry name" value="GG-red-SF"/>
    <property type="match status" value="1"/>
</dbReference>
<organism evidence="2 3">
    <name type="scientific">Pseudonocardia parietis</name>
    <dbReference type="NCBI Taxonomy" id="570936"/>
    <lineage>
        <taxon>Bacteria</taxon>
        <taxon>Bacillati</taxon>
        <taxon>Actinomycetota</taxon>
        <taxon>Actinomycetes</taxon>
        <taxon>Pseudonocardiales</taxon>
        <taxon>Pseudonocardiaceae</taxon>
        <taxon>Pseudonocardia</taxon>
    </lineage>
</organism>
<dbReference type="RefSeq" id="WP_210033463.1">
    <property type="nucleotide sequence ID" value="NZ_JAGINU010000001.1"/>
</dbReference>
<dbReference type="Pfam" id="PF01494">
    <property type="entry name" value="FAD_binding_3"/>
    <property type="match status" value="1"/>
</dbReference>
<proteinExistence type="predicted"/>
<dbReference type="InterPro" id="IPR050407">
    <property type="entry name" value="Geranylgeranyl_reductase"/>
</dbReference>
<dbReference type="InterPro" id="IPR036188">
    <property type="entry name" value="FAD/NAD-bd_sf"/>
</dbReference>
<keyword evidence="3" id="KW-1185">Reference proteome</keyword>
<dbReference type="Gene3D" id="3.50.50.60">
    <property type="entry name" value="FAD/NAD(P)-binding domain"/>
    <property type="match status" value="1"/>
</dbReference>
<accession>A0ABS4W2S2</accession>
<evidence type="ECO:0000313" key="2">
    <source>
        <dbReference type="EMBL" id="MBP2370316.1"/>
    </source>
</evidence>
<evidence type="ECO:0000313" key="3">
    <source>
        <dbReference type="Proteomes" id="UP001519295"/>
    </source>
</evidence>
<dbReference type="PRINTS" id="PR00420">
    <property type="entry name" value="RNGMNOXGNASE"/>
</dbReference>
<evidence type="ECO:0000259" key="1">
    <source>
        <dbReference type="Pfam" id="PF01494"/>
    </source>
</evidence>
<comment type="caution">
    <text evidence="2">The sequence shown here is derived from an EMBL/GenBank/DDBJ whole genome shotgun (WGS) entry which is preliminary data.</text>
</comment>
<dbReference type="SUPFAM" id="SSF51905">
    <property type="entry name" value="FAD/NAD(P)-binding domain"/>
    <property type="match status" value="1"/>
</dbReference>
<dbReference type="InterPro" id="IPR011777">
    <property type="entry name" value="Geranylgeranyl_Rdtase_fam"/>
</dbReference>
<name>A0ABS4W2S2_9PSEU</name>
<gene>
    <name evidence="2" type="ORF">JOF36_006012</name>
</gene>
<dbReference type="EMBL" id="JAGINU010000001">
    <property type="protein sequence ID" value="MBP2370316.1"/>
    <property type="molecule type" value="Genomic_DNA"/>
</dbReference>
<dbReference type="PANTHER" id="PTHR42685:SF22">
    <property type="entry name" value="CONDITIONED MEDIUM FACTOR RECEPTOR 1"/>
    <property type="match status" value="1"/>
</dbReference>
<protein>
    <submittedName>
        <fullName evidence="2">Geranylgeranyl reductase family protein</fullName>
    </submittedName>
</protein>